<keyword evidence="9" id="KW-0511">Multifunctional enzyme</keyword>
<proteinExistence type="inferred from homology"/>
<dbReference type="SUPFAM" id="SSF53613">
    <property type="entry name" value="Ribokinase-like"/>
    <property type="match status" value="1"/>
</dbReference>
<dbReference type="HAMAP" id="MF_00097">
    <property type="entry name" value="TMP_synthase"/>
    <property type="match status" value="1"/>
</dbReference>
<feature type="binding site" evidence="13">
    <location>
        <position position="461"/>
    </location>
    <ligand>
        <name>2-[(2R,5Z)-2-carboxy-4-methylthiazol-5(2H)-ylidene]ethyl phosphate</name>
        <dbReference type="ChEBI" id="CHEBI:62899"/>
    </ligand>
</feature>
<dbReference type="Pfam" id="PF08543">
    <property type="entry name" value="Phos_pyr_kin"/>
    <property type="match status" value="1"/>
</dbReference>
<dbReference type="InterPro" id="IPR013749">
    <property type="entry name" value="PM/HMP-P_kinase-1"/>
</dbReference>
<name>A0ABT2FL57_9GAMM</name>
<dbReference type="Gene3D" id="3.20.20.70">
    <property type="entry name" value="Aldolase class I"/>
    <property type="match status" value="1"/>
</dbReference>
<evidence type="ECO:0000256" key="8">
    <source>
        <dbReference type="ARBA" id="ARBA00022977"/>
    </source>
</evidence>
<dbReference type="InterPro" id="IPR004399">
    <property type="entry name" value="HMP/HMP-P_kinase_dom"/>
</dbReference>
<protein>
    <recommendedName>
        <fullName evidence="13">Thiamine-phosphate synthase</fullName>
        <shortName evidence="13">TP synthase</shortName>
        <shortName evidence="13">TPS</shortName>
        <ecNumber evidence="13">2.5.1.3</ecNumber>
    </recommendedName>
    <alternativeName>
        <fullName evidence="13">Thiamine-phosphate pyrophosphorylase</fullName>
        <shortName evidence="13">TMP pyrophosphorylase</shortName>
        <shortName evidence="13">TMP-PPase</shortName>
    </alternativeName>
</protein>
<dbReference type="EMBL" id="JAKOGG010000006">
    <property type="protein sequence ID" value="MCS4557062.1"/>
    <property type="molecule type" value="Genomic_DNA"/>
</dbReference>
<feature type="binding site" evidence="13">
    <location>
        <begin position="331"/>
        <end position="335"/>
    </location>
    <ligand>
        <name>4-amino-2-methyl-5-(diphosphooxymethyl)pyrimidine</name>
        <dbReference type="ChEBI" id="CHEBI:57841"/>
    </ligand>
</feature>
<evidence type="ECO:0000313" key="16">
    <source>
        <dbReference type="EMBL" id="MCS4557062.1"/>
    </source>
</evidence>
<keyword evidence="3 13" id="KW-0479">Metal-binding</keyword>
<dbReference type="PANTHER" id="PTHR20858:SF17">
    <property type="entry name" value="HYDROXYMETHYLPYRIMIDINE_PHOSPHOMETHYLPYRIMIDINE KINASE THI20-RELATED"/>
    <property type="match status" value="1"/>
</dbReference>
<dbReference type="Gene3D" id="3.40.1190.20">
    <property type="match status" value="1"/>
</dbReference>
<comment type="cofactor">
    <cofactor evidence="13">
        <name>Mg(2+)</name>
        <dbReference type="ChEBI" id="CHEBI:18420"/>
    </cofactor>
    <text evidence="13">Binds 1 Mg(2+) ion per subunit.</text>
</comment>
<keyword evidence="8 13" id="KW-0784">Thiamine biosynthesis</keyword>
<dbReference type="SUPFAM" id="SSF51391">
    <property type="entry name" value="Thiamin phosphate synthase"/>
    <property type="match status" value="1"/>
</dbReference>
<dbReference type="Pfam" id="PF02581">
    <property type="entry name" value="TMP-TENI"/>
    <property type="match status" value="1"/>
</dbReference>
<dbReference type="GO" id="GO:0004789">
    <property type="term" value="F:thiamine-phosphate diphosphorylase activity"/>
    <property type="evidence" value="ECO:0007669"/>
    <property type="project" value="UniProtKB-EC"/>
</dbReference>
<comment type="catalytic activity">
    <reaction evidence="12 13">
        <text>2-[(2R,5Z)-2-carboxy-4-methylthiazol-5(2H)-ylidene]ethyl phosphate + 4-amino-2-methyl-5-(diphosphooxymethyl)pyrimidine + 2 H(+) = thiamine phosphate + CO2 + diphosphate</text>
        <dbReference type="Rhea" id="RHEA:47844"/>
        <dbReference type="ChEBI" id="CHEBI:15378"/>
        <dbReference type="ChEBI" id="CHEBI:16526"/>
        <dbReference type="ChEBI" id="CHEBI:33019"/>
        <dbReference type="ChEBI" id="CHEBI:37575"/>
        <dbReference type="ChEBI" id="CHEBI:57841"/>
        <dbReference type="ChEBI" id="CHEBI:62899"/>
        <dbReference type="EC" id="2.5.1.3"/>
    </reaction>
</comment>
<evidence type="ECO:0000256" key="2">
    <source>
        <dbReference type="ARBA" id="ARBA00022679"/>
    </source>
</evidence>
<feature type="binding site" evidence="13">
    <location>
        <position position="402"/>
    </location>
    <ligand>
        <name>4-amino-2-methyl-5-(diphosphooxymethyl)pyrimidine</name>
        <dbReference type="ChEBI" id="CHEBI:57841"/>
    </ligand>
</feature>
<comment type="caution">
    <text evidence="16">The sequence shown here is derived from an EMBL/GenBank/DDBJ whole genome shotgun (WGS) entry which is preliminary data.</text>
</comment>
<dbReference type="CDD" id="cd01169">
    <property type="entry name" value="HMPP_kinase"/>
    <property type="match status" value="1"/>
</dbReference>
<dbReference type="RefSeq" id="WP_238896511.1">
    <property type="nucleotide sequence ID" value="NZ_JAKOGG010000006.1"/>
</dbReference>
<evidence type="ECO:0000256" key="13">
    <source>
        <dbReference type="HAMAP-Rule" id="MF_00097"/>
    </source>
</evidence>
<dbReference type="InterPro" id="IPR036206">
    <property type="entry name" value="ThiamineP_synth_sf"/>
</dbReference>
<feature type="binding site" evidence="13">
    <location>
        <position position="364"/>
    </location>
    <ligand>
        <name>Mg(2+)</name>
        <dbReference type="ChEBI" id="CHEBI:18420"/>
    </ligand>
</feature>
<dbReference type="InterPro" id="IPR013785">
    <property type="entry name" value="Aldolase_TIM"/>
</dbReference>
<dbReference type="EC" id="2.5.1.3" evidence="13"/>
<evidence type="ECO:0000256" key="12">
    <source>
        <dbReference type="ARBA" id="ARBA00047883"/>
    </source>
</evidence>
<comment type="pathway">
    <text evidence="1 13">Cofactor biosynthesis; thiamine diphosphate biosynthesis; thiamine phosphate from 4-amino-2-methyl-5-diphosphomethylpyrimidine and 4-methyl-5-(2-phosphoethyl)-thiazole: step 1/1.</text>
</comment>
<dbReference type="PANTHER" id="PTHR20858">
    <property type="entry name" value="PHOSPHOMETHYLPYRIMIDINE KINASE"/>
    <property type="match status" value="1"/>
</dbReference>
<comment type="caution">
    <text evidence="13">Lacks conserved residue(s) required for the propagation of feature annotation.</text>
</comment>
<evidence type="ECO:0000256" key="3">
    <source>
        <dbReference type="ARBA" id="ARBA00022723"/>
    </source>
</evidence>
<evidence type="ECO:0000256" key="5">
    <source>
        <dbReference type="ARBA" id="ARBA00022777"/>
    </source>
</evidence>
<evidence type="ECO:0000256" key="9">
    <source>
        <dbReference type="ARBA" id="ARBA00023268"/>
    </source>
</evidence>
<keyword evidence="5" id="KW-0418">Kinase</keyword>
<feature type="domain" description="Pyridoxamine kinase/Phosphomethylpyrimidine kinase" evidence="15">
    <location>
        <begin position="19"/>
        <end position="270"/>
    </location>
</feature>
<feature type="binding site" evidence="13">
    <location>
        <position position="363"/>
    </location>
    <ligand>
        <name>4-amino-2-methyl-5-(diphosphooxymethyl)pyrimidine</name>
        <dbReference type="ChEBI" id="CHEBI:57841"/>
    </ligand>
</feature>
<reference evidence="16 17" key="1">
    <citation type="submission" date="2022-02" db="EMBL/GenBank/DDBJ databases">
        <authorList>
            <person name="Zhuang L."/>
        </authorList>
    </citation>
    <scope>NUCLEOTIDE SEQUENCE [LARGE SCALE GENOMIC DNA]</scope>
    <source>
        <strain evidence="16 17">C32</strain>
    </source>
</reference>
<dbReference type="InterPro" id="IPR022998">
    <property type="entry name" value="ThiamineP_synth_TenI"/>
</dbReference>
<organism evidence="16 17">
    <name type="scientific">Shewanella electrica</name>
    <dbReference type="NCBI Taxonomy" id="515560"/>
    <lineage>
        <taxon>Bacteria</taxon>
        <taxon>Pseudomonadati</taxon>
        <taxon>Pseudomonadota</taxon>
        <taxon>Gammaproteobacteria</taxon>
        <taxon>Alteromonadales</taxon>
        <taxon>Shewanellaceae</taxon>
        <taxon>Shewanella</taxon>
    </lineage>
</organism>
<evidence type="ECO:0000256" key="4">
    <source>
        <dbReference type="ARBA" id="ARBA00022741"/>
    </source>
</evidence>
<evidence type="ECO:0000259" key="15">
    <source>
        <dbReference type="Pfam" id="PF08543"/>
    </source>
</evidence>
<evidence type="ECO:0000256" key="1">
    <source>
        <dbReference type="ARBA" id="ARBA00005165"/>
    </source>
</evidence>
<evidence type="ECO:0000256" key="10">
    <source>
        <dbReference type="ARBA" id="ARBA00047334"/>
    </source>
</evidence>
<comment type="catalytic activity">
    <reaction evidence="10 13">
        <text>4-methyl-5-(2-phosphooxyethyl)-thiazole + 4-amino-2-methyl-5-(diphosphooxymethyl)pyrimidine + H(+) = thiamine phosphate + diphosphate</text>
        <dbReference type="Rhea" id="RHEA:22328"/>
        <dbReference type="ChEBI" id="CHEBI:15378"/>
        <dbReference type="ChEBI" id="CHEBI:33019"/>
        <dbReference type="ChEBI" id="CHEBI:37575"/>
        <dbReference type="ChEBI" id="CHEBI:57841"/>
        <dbReference type="ChEBI" id="CHEBI:58296"/>
        <dbReference type="EC" id="2.5.1.3"/>
    </reaction>
</comment>
<sequence>MTASNSSSRPTVWCIAATDSGGGAGITADVRTVSDLGCHPCAVVTAITAQNSLMVSAVAAVSNATLLDQLNALLLDMPPQAIKIGLLASQAQLDCLAAWLAAHVSHVPMVLDPVLSASSGSDFGRAKLDFTPLLAITTVFTPNVAEVAALIGSQCSSSEQLIAAMPQLLAMTPAHLLLKGGDIDDAASAEDLLYLRQPPFCAAQHAEQGFRLRTPRIATGNNHGTGCMLSSAIAAFIAQDWVIPDAIVLAKAYVQRGLSESYQAGMGTGALGHSGMPQCLNDFPQVLPLQGSLPTFEAHHDNFAFVSPIYPVVSNCAQLTELLRGGCLTLQLRVKSDDTAQLAATIQQAITLAKRYHAQLFINDHWRLALKYHAYGVHLGQEDVAEADIAALRAAGIVIGLSSHSFFEALIALSYRPDYLALGHIFATTTKVMPSLPQGLTRLQHYANIFASAIPTVAIGGIDLGNLAQIRATGVQAAAVVRAVTNADDVADAYLQLQQQWLQGETTWEVAYD</sequence>
<keyword evidence="7 13" id="KW-0460">Magnesium</keyword>
<feature type="binding site" evidence="13">
    <location>
        <position position="431"/>
    </location>
    <ligand>
        <name>4-amino-2-methyl-5-(diphosphooxymethyl)pyrimidine</name>
        <dbReference type="ChEBI" id="CHEBI:57841"/>
    </ligand>
</feature>
<keyword evidence="2 13" id="KW-0808">Transferase</keyword>
<comment type="catalytic activity">
    <reaction evidence="11 13">
        <text>2-(2-carboxy-4-methylthiazol-5-yl)ethyl phosphate + 4-amino-2-methyl-5-(diphosphooxymethyl)pyrimidine + 2 H(+) = thiamine phosphate + CO2 + diphosphate</text>
        <dbReference type="Rhea" id="RHEA:47848"/>
        <dbReference type="ChEBI" id="CHEBI:15378"/>
        <dbReference type="ChEBI" id="CHEBI:16526"/>
        <dbReference type="ChEBI" id="CHEBI:33019"/>
        <dbReference type="ChEBI" id="CHEBI:37575"/>
        <dbReference type="ChEBI" id="CHEBI:57841"/>
        <dbReference type="ChEBI" id="CHEBI:62890"/>
        <dbReference type="EC" id="2.5.1.3"/>
    </reaction>
</comment>
<comment type="similarity">
    <text evidence="13">Belongs to the thiamine-phosphate synthase family.</text>
</comment>
<dbReference type="CDD" id="cd00564">
    <property type="entry name" value="TMP_TenI"/>
    <property type="match status" value="1"/>
</dbReference>
<evidence type="ECO:0000313" key="17">
    <source>
        <dbReference type="Proteomes" id="UP001201549"/>
    </source>
</evidence>
<evidence type="ECO:0000256" key="11">
    <source>
        <dbReference type="ARBA" id="ARBA00047851"/>
    </source>
</evidence>
<feature type="domain" description="Thiamine phosphate synthase/TenI" evidence="14">
    <location>
        <begin position="315"/>
        <end position="484"/>
    </location>
</feature>
<evidence type="ECO:0000256" key="7">
    <source>
        <dbReference type="ARBA" id="ARBA00022842"/>
    </source>
</evidence>
<feature type="binding site" evidence="13">
    <location>
        <position position="383"/>
    </location>
    <ligand>
        <name>Mg(2+)</name>
        <dbReference type="ChEBI" id="CHEBI:18420"/>
    </ligand>
</feature>
<evidence type="ECO:0000259" key="14">
    <source>
        <dbReference type="Pfam" id="PF02581"/>
    </source>
</evidence>
<dbReference type="Proteomes" id="UP001201549">
    <property type="component" value="Unassembled WGS sequence"/>
</dbReference>
<dbReference type="InterPro" id="IPR034291">
    <property type="entry name" value="TMP_synthase"/>
</dbReference>
<keyword evidence="4" id="KW-0547">Nucleotide-binding</keyword>
<reference evidence="17" key="2">
    <citation type="submission" date="2023-07" db="EMBL/GenBank/DDBJ databases">
        <title>Shewanella mangrovi sp. nov., an acetaldehyde- degrading bacterium isolated from mangrove sediment.</title>
        <authorList>
            <person name="Liu Y."/>
        </authorList>
    </citation>
    <scope>NUCLEOTIDE SEQUENCE [LARGE SCALE GENOMIC DNA]</scope>
    <source>
        <strain evidence="17">C32</strain>
    </source>
</reference>
<dbReference type="NCBIfam" id="TIGR00693">
    <property type="entry name" value="thiE"/>
    <property type="match status" value="1"/>
</dbReference>
<feature type="binding site" evidence="13">
    <location>
        <begin position="428"/>
        <end position="430"/>
    </location>
    <ligand>
        <name>2-[(2R,5Z)-2-carboxy-4-methylthiazol-5(2H)-ylidene]ethyl phosphate</name>
        <dbReference type="ChEBI" id="CHEBI:62899"/>
    </ligand>
</feature>
<comment type="function">
    <text evidence="13">Condenses 4-methyl-5-(beta-hydroxyethyl)thiazole monophosphate (THZ-P) and 2-methyl-4-amino-5-hydroxymethyl pyrimidine pyrophosphate (HMP-PP) to form thiamine monophosphate (TMP).</text>
</comment>
<accession>A0ABT2FL57</accession>
<keyword evidence="17" id="KW-1185">Reference proteome</keyword>
<gene>
    <name evidence="13 16" type="primary">thiE</name>
    <name evidence="16" type="ORF">L9G74_11465</name>
</gene>
<evidence type="ECO:0000256" key="6">
    <source>
        <dbReference type="ARBA" id="ARBA00022840"/>
    </source>
</evidence>
<keyword evidence="6" id="KW-0067">ATP-binding</keyword>
<dbReference type="InterPro" id="IPR029056">
    <property type="entry name" value="Ribokinase-like"/>
</dbReference>